<dbReference type="Proteomes" id="UP000828048">
    <property type="component" value="Chromosome 8"/>
</dbReference>
<accession>A0ACB7YHN7</accession>
<evidence type="ECO:0000313" key="1">
    <source>
        <dbReference type="EMBL" id="KAH7852644.1"/>
    </source>
</evidence>
<gene>
    <name evidence="1" type="ORF">Vadar_027361</name>
</gene>
<proteinExistence type="predicted"/>
<comment type="caution">
    <text evidence="1">The sequence shown here is derived from an EMBL/GenBank/DDBJ whole genome shotgun (WGS) entry which is preliminary data.</text>
</comment>
<keyword evidence="2" id="KW-1185">Reference proteome</keyword>
<dbReference type="EMBL" id="CM037158">
    <property type="protein sequence ID" value="KAH7852644.1"/>
    <property type="molecule type" value="Genomic_DNA"/>
</dbReference>
<protein>
    <submittedName>
        <fullName evidence="1">Uncharacterized protein</fullName>
    </submittedName>
</protein>
<organism evidence="1 2">
    <name type="scientific">Vaccinium darrowii</name>
    <dbReference type="NCBI Taxonomy" id="229202"/>
    <lineage>
        <taxon>Eukaryota</taxon>
        <taxon>Viridiplantae</taxon>
        <taxon>Streptophyta</taxon>
        <taxon>Embryophyta</taxon>
        <taxon>Tracheophyta</taxon>
        <taxon>Spermatophyta</taxon>
        <taxon>Magnoliopsida</taxon>
        <taxon>eudicotyledons</taxon>
        <taxon>Gunneridae</taxon>
        <taxon>Pentapetalae</taxon>
        <taxon>asterids</taxon>
        <taxon>Ericales</taxon>
        <taxon>Ericaceae</taxon>
        <taxon>Vaccinioideae</taxon>
        <taxon>Vaccinieae</taxon>
        <taxon>Vaccinium</taxon>
    </lineage>
</organism>
<reference evidence="1 2" key="1">
    <citation type="journal article" date="2021" name="Hortic Res">
        <title>High-quality reference genome and annotation aids understanding of berry development for evergreen blueberry (Vaccinium darrowii).</title>
        <authorList>
            <person name="Yu J."/>
            <person name="Hulse-Kemp A.M."/>
            <person name="Babiker E."/>
            <person name="Staton M."/>
        </authorList>
    </citation>
    <scope>NUCLEOTIDE SEQUENCE [LARGE SCALE GENOMIC DNA]</scope>
    <source>
        <strain evidence="2">cv. NJ 8807/NJ 8810</strain>
        <tissue evidence="1">Young leaf</tissue>
    </source>
</reference>
<sequence length="211" mass="23258">MACANLAALLLSRDRITGHFISCWFADDVIEAPDGSLYFSVASTKFGLHDWYFDVLEAKPHGQLLKYDPSFNETSIVLNGLCFANGVPLSADQDYLVVPKVLVEWGRQRENIDFWIALLQLTSGGLEYVQTSKALEHLVATFPRLLEQVKGMHTKAPVVNVATDGMIIRSFDDPDGSVMSFVTSALAFEDHLYLGSLNSNFVGKLPLNGAK</sequence>
<name>A0ACB7YHN7_9ERIC</name>
<evidence type="ECO:0000313" key="2">
    <source>
        <dbReference type="Proteomes" id="UP000828048"/>
    </source>
</evidence>